<dbReference type="Proteomes" id="UP001156629">
    <property type="component" value="Unassembled WGS sequence"/>
</dbReference>
<name>A0ABQ5WRA6_9PROT</name>
<evidence type="ECO:0000313" key="1">
    <source>
        <dbReference type="EMBL" id="GLQ65465.1"/>
    </source>
</evidence>
<comment type="caution">
    <text evidence="1">The sequence shown here is derived from an EMBL/GenBank/DDBJ whole genome shotgun (WGS) entry which is preliminary data.</text>
</comment>
<evidence type="ECO:0008006" key="3">
    <source>
        <dbReference type="Google" id="ProtNLM"/>
    </source>
</evidence>
<proteinExistence type="predicted"/>
<dbReference type="GeneID" id="76194461"/>
<reference evidence="2" key="1">
    <citation type="journal article" date="2019" name="Int. J. Syst. Evol. Microbiol.">
        <title>The Global Catalogue of Microorganisms (GCM) 10K type strain sequencing project: providing services to taxonomists for standard genome sequencing and annotation.</title>
        <authorList>
            <consortium name="The Broad Institute Genomics Platform"/>
            <consortium name="The Broad Institute Genome Sequencing Center for Infectious Disease"/>
            <person name="Wu L."/>
            <person name="Ma J."/>
        </authorList>
    </citation>
    <scope>NUCLEOTIDE SEQUENCE [LARGE SCALE GENOMIC DNA]</scope>
    <source>
        <strain evidence="2">NBRC 3266</strain>
    </source>
</reference>
<organism evidence="1 2">
    <name type="scientific">Gluconobacter kondonii</name>
    <dbReference type="NCBI Taxonomy" id="941463"/>
    <lineage>
        <taxon>Bacteria</taxon>
        <taxon>Pseudomonadati</taxon>
        <taxon>Pseudomonadota</taxon>
        <taxon>Alphaproteobacteria</taxon>
        <taxon>Acetobacterales</taxon>
        <taxon>Acetobacteraceae</taxon>
        <taxon>Gluconobacter</taxon>
    </lineage>
</organism>
<dbReference type="RefSeq" id="WP_099286368.1">
    <property type="nucleotide sequence ID" value="NZ_BEWP01000005.1"/>
</dbReference>
<sequence length="991" mass="104119">MHETGIVLATALSCVVRVTLSNVQRALVLGLIAPPDTKEQDCLMVQNFTPPWKSVVDTGVLADLVKSTQVAAALGNKVDADGGQSIRQSIQSGTIDAASTLDGASVADVLASSIRASVASIAEFLALTTSPAAVMLTSWDGTDLRRGAAGLFVRSSEAGVSDFGTIIVTAGGTTYRRVYQGGLNPQWFGAVGDGNSHKLSGYFSTLAEAQAVFPIAYSLDQEFDFVAIQTVCNSGQGISSPALHYIMCNDAVALDDNPLIWISGTSFGDFTNSILDFTALKAVNTVMEYIDDPTFATGNASGAFVNASIYSPAQITDVVFEKGMAVYTDPANATQITGSVSGGVLTVTAMTGNPDIKVGDPLYDSQWKLGTQTTITGFGTGTGRTGTYTLSNTTATIAASDNNSMSTATGHWNQFGQKLTLPKGAYTFEIEYSCTLGGSYAMLNSQPGSIGLGVNSGSPGSGQSSWVMQGPSVTLSNLSDVPVTGSISVPLYVPEDSTQFVVVSVSGYVNATFTRFSVTKLNRNAAVLSTRDGATEHYPLGLLTKGFSINGPGRDSGLIGIWYNSYENIDGTVQSFQTGSVNSFGVGINYGSGAYLSEYWDFSVGDCGVCVQFLQGSINAGENYRWYGGSLGNSACIINNPGGGEFTFYGTSLDYSDQCIINNAGRIETHGCHMEMMGPSAYDKPLYHCKGSGAIICHGGMFLGAGNHANFPGPPVFLETNMSQMIFHETQLYNLTCADGRALRGPGQLKIRSSVNTGNANVGTYNNWTSDPLGLAGFFIPQSKSVLTLNGGVGLTGGLYSEDVAGIDQWTSQGASAALSTDYMFNGYPASLKVQTQGQSRNDRIVICVPIEKYQSGNIALNVLFPYDLSTGAVSTNDVMPTDDADLAVLYFRTFFVQVIGSDQFGRATFGGANLFCGEDDIHVPKAGYTKWLSHGTSPGYLGNPGTPGELETDTIGAGAPAFATHVALILDTESLPKCTFYIGAVTANLY</sequence>
<keyword evidence="2" id="KW-1185">Reference proteome</keyword>
<protein>
    <recommendedName>
        <fullName evidence="3">Tail fiber protein</fullName>
    </recommendedName>
</protein>
<gene>
    <name evidence="1" type="ORF">GCM10007870_10490</name>
</gene>
<dbReference type="EMBL" id="BSNV01000004">
    <property type="protein sequence ID" value="GLQ65465.1"/>
    <property type="molecule type" value="Genomic_DNA"/>
</dbReference>
<accession>A0ABQ5WRA6</accession>
<evidence type="ECO:0000313" key="2">
    <source>
        <dbReference type="Proteomes" id="UP001156629"/>
    </source>
</evidence>